<reference evidence="3 4" key="1">
    <citation type="submission" date="2018-08" db="EMBL/GenBank/DDBJ databases">
        <title>A genome reference for cultivated species of the human gut microbiota.</title>
        <authorList>
            <person name="Zou Y."/>
            <person name="Xue W."/>
            <person name="Luo G."/>
        </authorList>
    </citation>
    <scope>NUCLEOTIDE SEQUENCE [LARGE SCALE GENOMIC DNA]</scope>
    <source>
        <strain evidence="3 4">AF14-23</strain>
    </source>
</reference>
<dbReference type="EMBL" id="QRZI01000001">
    <property type="protein sequence ID" value="RGV66529.1"/>
    <property type="molecule type" value="Genomic_DNA"/>
</dbReference>
<feature type="region of interest" description="Disordered" evidence="1">
    <location>
        <begin position="262"/>
        <end position="418"/>
    </location>
</feature>
<feature type="compositionally biased region" description="Acidic residues" evidence="1">
    <location>
        <begin position="405"/>
        <end position="414"/>
    </location>
</feature>
<sequence length="583" mass="62030">MEDEDMKKRSVIVAMLCSMCLAVSTPIPAMADASKVVTLGADLTDEQKNTMMNYFKADASQVQVISVTNQDEHDLLGKYIPSEQIGTRTLSCAYVKPTQSGGIKVRTANLNYVTCNMIATALSTAGVTNCEVVAACPYEVSGTGALTGVMKAYESASGQELDSTKKDLAAKEVVVTGDVAQQVGQDNATNIINQAKMQIIGDNIQNADEIYNIVYNIAEQNGVSLSQDEIDTIVSLLQQIAQQNYDIQEMKKTLANIQQNLEQSKAEAEGQPTPTPIESNVADEGTGEDITTNVDSGALGGNVKETSTEDPGLAEQTGADTNNAGESSDSSDSSTGIPDATEDGTVNTDGSSDGTTEDTPQESTDSSTDNSSSEEIPAATEDGSTENTDTSADGTTENADGSTEGTDENTDASTEDTLNTETLTEEGKAKFEQAQQFCKGEYEGDLAVLQSVVSNVTELPVTLDQDVASKLSKKVLETYIKVLNDAGASYVPADTDKYFSAELNVLDKEMKTVFSIDTEIADDDLLVNVDAEVRQKLYDDTMKFFANLYGETTSEDSSTDTAEAGTDENTEAYSEDGTTEETY</sequence>
<feature type="region of interest" description="Disordered" evidence="1">
    <location>
        <begin position="552"/>
        <end position="583"/>
    </location>
</feature>
<gene>
    <name evidence="3" type="ORF">DWW07_02220</name>
</gene>
<dbReference type="InterPro" id="IPR009343">
    <property type="entry name" value="DUF1002"/>
</dbReference>
<evidence type="ECO:0000313" key="3">
    <source>
        <dbReference type="EMBL" id="RGV66529.1"/>
    </source>
</evidence>
<name>A0A395XDY5_9FIRM</name>
<feature type="compositionally biased region" description="Acidic residues" evidence="1">
    <location>
        <begin position="565"/>
        <end position="583"/>
    </location>
</feature>
<feature type="compositionally biased region" description="Polar residues" evidence="1">
    <location>
        <begin position="385"/>
        <end position="404"/>
    </location>
</feature>
<organism evidence="3 4">
    <name type="scientific">Blautia obeum</name>
    <dbReference type="NCBI Taxonomy" id="40520"/>
    <lineage>
        <taxon>Bacteria</taxon>
        <taxon>Bacillati</taxon>
        <taxon>Bacillota</taxon>
        <taxon>Clostridia</taxon>
        <taxon>Lachnospirales</taxon>
        <taxon>Lachnospiraceae</taxon>
        <taxon>Blautia</taxon>
    </lineage>
</organism>
<feature type="chain" id="PRO_5017441885" evidence="2">
    <location>
        <begin position="32"/>
        <end position="583"/>
    </location>
</feature>
<comment type="caution">
    <text evidence="3">The sequence shown here is derived from an EMBL/GenBank/DDBJ whole genome shotgun (WGS) entry which is preliminary data.</text>
</comment>
<evidence type="ECO:0000256" key="2">
    <source>
        <dbReference type="SAM" id="SignalP"/>
    </source>
</evidence>
<protein>
    <submittedName>
        <fullName evidence="3">DUF1002 domain-containing protein</fullName>
    </submittedName>
</protein>
<dbReference type="Pfam" id="PF06207">
    <property type="entry name" value="DUF1002"/>
    <property type="match status" value="1"/>
</dbReference>
<evidence type="ECO:0000256" key="1">
    <source>
        <dbReference type="SAM" id="MobiDB-lite"/>
    </source>
</evidence>
<keyword evidence="2" id="KW-0732">Signal</keyword>
<dbReference type="Proteomes" id="UP000265828">
    <property type="component" value="Unassembled WGS sequence"/>
</dbReference>
<accession>A0A395XDY5</accession>
<evidence type="ECO:0000313" key="4">
    <source>
        <dbReference type="Proteomes" id="UP000265828"/>
    </source>
</evidence>
<feature type="compositionally biased region" description="Low complexity" evidence="1">
    <location>
        <begin position="361"/>
        <end position="375"/>
    </location>
</feature>
<dbReference type="AlphaFoldDB" id="A0A395XDY5"/>
<proteinExistence type="predicted"/>
<feature type="signal peptide" evidence="2">
    <location>
        <begin position="1"/>
        <end position="31"/>
    </location>
</feature>